<dbReference type="EMBL" id="BAAAEW010000002">
    <property type="protein sequence ID" value="GAA0739973.1"/>
    <property type="molecule type" value="Genomic_DNA"/>
</dbReference>
<sequence length="382" mass="41452">MPLPDASPAAPSPIPRTWFAELLQACRHVHLSTQLFCVLIAGFLTLTGSSFWVALVYSLLIGNLCSILINLGRYGLARWRLSLPGPHPPALREGWPGWGWMVPLVLAGGAGGYILGSQIADLLTGQQSVMPWRGSWRAWSAVLALSMIAALVGTWFFYTRGRLAAAEAQAAQVGRLAAETQLRLLQSQLEPHMLFNTLANLRALISLDPAQAQAMLDRLIDFLRATLNASRTDAHPLSAEFDRLADYLSLMQMRMGSRLRTELSLPPELATLPVPPLLLQPLVENSIKHGLEPQRRGGLLSVQARREDGTLVLTVRDDGRGLAAARAAAETDPTATRGTGFGTAQVRERMATLYGERGQFELTEHPDGGTLATLHLPLPSGT</sequence>
<organism evidence="5 6">
    <name type="scientific">Ideonella azotifigens</name>
    <dbReference type="NCBI Taxonomy" id="513160"/>
    <lineage>
        <taxon>Bacteria</taxon>
        <taxon>Pseudomonadati</taxon>
        <taxon>Pseudomonadota</taxon>
        <taxon>Betaproteobacteria</taxon>
        <taxon>Burkholderiales</taxon>
        <taxon>Sphaerotilaceae</taxon>
        <taxon>Ideonella</taxon>
    </lineage>
</organism>
<keyword evidence="3" id="KW-1133">Transmembrane helix</keyword>
<feature type="transmembrane region" description="Helical" evidence="3">
    <location>
        <begin position="136"/>
        <end position="158"/>
    </location>
</feature>
<feature type="transmembrane region" description="Helical" evidence="3">
    <location>
        <begin position="29"/>
        <end position="46"/>
    </location>
</feature>
<gene>
    <name evidence="5" type="ORF">GCM10009107_01200</name>
</gene>
<keyword evidence="3" id="KW-0812">Transmembrane</keyword>
<dbReference type="InterPro" id="IPR010559">
    <property type="entry name" value="Sig_transdc_His_kin_internal"/>
</dbReference>
<dbReference type="PANTHER" id="PTHR34220:SF9">
    <property type="entry name" value="SIGNAL TRANSDUCTION HISTIDINE KINASE INTERNAL REGION DOMAIN-CONTAINING PROTEIN"/>
    <property type="match status" value="1"/>
</dbReference>
<dbReference type="InterPro" id="IPR036890">
    <property type="entry name" value="HATPase_C_sf"/>
</dbReference>
<dbReference type="RefSeq" id="WP_231012771.1">
    <property type="nucleotide sequence ID" value="NZ_BAAAEW010000002.1"/>
</dbReference>
<dbReference type="PROSITE" id="PS50109">
    <property type="entry name" value="HIS_KIN"/>
    <property type="match status" value="1"/>
</dbReference>
<dbReference type="InterPro" id="IPR005467">
    <property type="entry name" value="His_kinase_dom"/>
</dbReference>
<dbReference type="PRINTS" id="PR00344">
    <property type="entry name" value="BCTRLSENSOR"/>
</dbReference>
<dbReference type="InterPro" id="IPR004358">
    <property type="entry name" value="Sig_transdc_His_kin-like_C"/>
</dbReference>
<dbReference type="GO" id="GO:0016301">
    <property type="term" value="F:kinase activity"/>
    <property type="evidence" value="ECO:0007669"/>
    <property type="project" value="UniProtKB-KW"/>
</dbReference>
<evidence type="ECO:0000256" key="3">
    <source>
        <dbReference type="SAM" id="Phobius"/>
    </source>
</evidence>
<dbReference type="EC" id="2.7.13.3" evidence="2"/>
<comment type="caution">
    <text evidence="5">The sequence shown here is derived from an EMBL/GenBank/DDBJ whole genome shotgun (WGS) entry which is preliminary data.</text>
</comment>
<dbReference type="Pfam" id="PF02518">
    <property type="entry name" value="HATPase_c"/>
    <property type="match status" value="1"/>
</dbReference>
<keyword evidence="5" id="KW-0418">Kinase</keyword>
<feature type="transmembrane region" description="Helical" evidence="3">
    <location>
        <begin position="97"/>
        <end position="116"/>
    </location>
</feature>
<keyword evidence="6" id="KW-1185">Reference proteome</keyword>
<dbReference type="Proteomes" id="UP001500279">
    <property type="component" value="Unassembled WGS sequence"/>
</dbReference>
<accession>A0ABN1JHK5</accession>
<keyword evidence="5" id="KW-0808">Transferase</keyword>
<evidence type="ECO:0000259" key="4">
    <source>
        <dbReference type="PROSITE" id="PS50109"/>
    </source>
</evidence>
<evidence type="ECO:0000313" key="5">
    <source>
        <dbReference type="EMBL" id="GAA0739973.1"/>
    </source>
</evidence>
<dbReference type="SUPFAM" id="SSF55874">
    <property type="entry name" value="ATPase domain of HSP90 chaperone/DNA topoisomerase II/histidine kinase"/>
    <property type="match status" value="1"/>
</dbReference>
<keyword evidence="3" id="KW-0472">Membrane</keyword>
<evidence type="ECO:0000313" key="6">
    <source>
        <dbReference type="Proteomes" id="UP001500279"/>
    </source>
</evidence>
<reference evidence="5 6" key="1">
    <citation type="journal article" date="2019" name="Int. J. Syst. Evol. Microbiol.">
        <title>The Global Catalogue of Microorganisms (GCM) 10K type strain sequencing project: providing services to taxonomists for standard genome sequencing and annotation.</title>
        <authorList>
            <consortium name="The Broad Institute Genomics Platform"/>
            <consortium name="The Broad Institute Genome Sequencing Center for Infectious Disease"/>
            <person name="Wu L."/>
            <person name="Ma J."/>
        </authorList>
    </citation>
    <scope>NUCLEOTIDE SEQUENCE [LARGE SCALE GENOMIC DNA]</scope>
    <source>
        <strain evidence="5 6">JCM 15503</strain>
    </source>
</reference>
<dbReference type="SMART" id="SM00387">
    <property type="entry name" value="HATPase_c"/>
    <property type="match status" value="1"/>
</dbReference>
<protein>
    <recommendedName>
        <fullName evidence="2">histidine kinase</fullName>
        <ecNumber evidence="2">2.7.13.3</ecNumber>
    </recommendedName>
</protein>
<dbReference type="Gene3D" id="3.30.565.10">
    <property type="entry name" value="Histidine kinase-like ATPase, C-terminal domain"/>
    <property type="match status" value="1"/>
</dbReference>
<dbReference type="PANTHER" id="PTHR34220">
    <property type="entry name" value="SENSOR HISTIDINE KINASE YPDA"/>
    <property type="match status" value="1"/>
</dbReference>
<dbReference type="InterPro" id="IPR003594">
    <property type="entry name" value="HATPase_dom"/>
</dbReference>
<dbReference type="InterPro" id="IPR050640">
    <property type="entry name" value="Bact_2-comp_sensor_kinase"/>
</dbReference>
<name>A0ABN1JHK5_9BURK</name>
<comment type="catalytic activity">
    <reaction evidence="1">
        <text>ATP + protein L-histidine = ADP + protein N-phospho-L-histidine.</text>
        <dbReference type="EC" id="2.7.13.3"/>
    </reaction>
</comment>
<evidence type="ECO:0000256" key="2">
    <source>
        <dbReference type="ARBA" id="ARBA00012438"/>
    </source>
</evidence>
<dbReference type="Pfam" id="PF06580">
    <property type="entry name" value="His_kinase"/>
    <property type="match status" value="1"/>
</dbReference>
<feature type="domain" description="Histidine kinase" evidence="4">
    <location>
        <begin position="216"/>
        <end position="380"/>
    </location>
</feature>
<evidence type="ECO:0000256" key="1">
    <source>
        <dbReference type="ARBA" id="ARBA00000085"/>
    </source>
</evidence>
<proteinExistence type="predicted"/>
<feature type="transmembrane region" description="Helical" evidence="3">
    <location>
        <begin position="52"/>
        <end position="76"/>
    </location>
</feature>